<dbReference type="Proteomes" id="UP000003560">
    <property type="component" value="Unassembled WGS sequence"/>
</dbReference>
<dbReference type="RefSeq" id="WP_006722081.1">
    <property type="nucleotide sequence ID" value="NZ_CP085935.1"/>
</dbReference>
<proteinExistence type="predicted"/>
<dbReference type="STRING" id="445975.COLSTE_02459"/>
<evidence type="ECO:0000313" key="2">
    <source>
        <dbReference type="EMBL" id="EEA89395.1"/>
    </source>
</evidence>
<dbReference type="eggNOG" id="ENOG50337QZ">
    <property type="taxonomic scope" value="Bacteria"/>
</dbReference>
<sequence>MGLRSWIKRHTGRGGAQSNAGAAPSPASTEPAPEPAAAPARPDADDSWELLPAYLPVDAREHAHACVIASAIAAGDHPTSEFRIKRVLVANPEHRTVSIIATALAAGALEQSSFTVKNIYKMKEEGSHAA</sequence>
<keyword evidence="3" id="KW-1185">Reference proteome</keyword>
<feature type="compositionally biased region" description="Low complexity" evidence="1">
    <location>
        <begin position="20"/>
        <end position="41"/>
    </location>
</feature>
<dbReference type="OrthoDB" id="3182411at2"/>
<comment type="caution">
    <text evidence="2">The sequence shown here is derived from an EMBL/GenBank/DDBJ whole genome shotgun (WGS) entry which is preliminary data.</text>
</comment>
<protein>
    <submittedName>
        <fullName evidence="2">Uncharacterized protein</fullName>
    </submittedName>
</protein>
<reference evidence="2 3" key="1">
    <citation type="submission" date="2008-10" db="EMBL/GenBank/DDBJ databases">
        <title>Draft genome sequence of Collinsella stercoris (DSM 13279).</title>
        <authorList>
            <person name="Sudarsanam P."/>
            <person name="Ley R."/>
            <person name="Guruge J."/>
            <person name="Turnbaugh P.J."/>
            <person name="Mahowald M."/>
            <person name="Liep D."/>
            <person name="Gordon J."/>
        </authorList>
    </citation>
    <scope>NUCLEOTIDE SEQUENCE [LARGE SCALE GENOMIC DNA]</scope>
    <source>
        <strain evidence="2 3">DSM 13279</strain>
    </source>
</reference>
<dbReference type="AlphaFoldDB" id="B6GEC2"/>
<dbReference type="HOGENOM" id="CLU_151819_1_0_11"/>
<gene>
    <name evidence="2" type="ORF">COLSTE_02459</name>
</gene>
<dbReference type="GeneID" id="98001666"/>
<reference evidence="2 3" key="2">
    <citation type="submission" date="2008-10" db="EMBL/GenBank/DDBJ databases">
        <authorList>
            <person name="Fulton L."/>
            <person name="Clifton S."/>
            <person name="Fulton B."/>
            <person name="Xu J."/>
            <person name="Minx P."/>
            <person name="Pepin K.H."/>
            <person name="Johnson M."/>
            <person name="Thiruvilangam P."/>
            <person name="Bhonagiri V."/>
            <person name="Nash W.E."/>
            <person name="Mardis E.R."/>
            <person name="Wilson R.K."/>
        </authorList>
    </citation>
    <scope>NUCLEOTIDE SEQUENCE [LARGE SCALE GENOMIC DNA]</scope>
    <source>
        <strain evidence="2 3">DSM 13279</strain>
    </source>
</reference>
<evidence type="ECO:0000256" key="1">
    <source>
        <dbReference type="SAM" id="MobiDB-lite"/>
    </source>
</evidence>
<feature type="region of interest" description="Disordered" evidence="1">
    <location>
        <begin position="1"/>
        <end position="44"/>
    </location>
</feature>
<dbReference type="EMBL" id="ABXJ01000147">
    <property type="protein sequence ID" value="EEA89395.1"/>
    <property type="molecule type" value="Genomic_DNA"/>
</dbReference>
<feature type="compositionally biased region" description="Basic residues" evidence="1">
    <location>
        <begin position="1"/>
        <end position="12"/>
    </location>
</feature>
<evidence type="ECO:0000313" key="3">
    <source>
        <dbReference type="Proteomes" id="UP000003560"/>
    </source>
</evidence>
<accession>B6GEC2</accession>
<name>B6GEC2_9ACTN</name>
<organism evidence="2 3">
    <name type="scientific">Collinsella stercoris DSM 13279</name>
    <dbReference type="NCBI Taxonomy" id="445975"/>
    <lineage>
        <taxon>Bacteria</taxon>
        <taxon>Bacillati</taxon>
        <taxon>Actinomycetota</taxon>
        <taxon>Coriobacteriia</taxon>
        <taxon>Coriobacteriales</taxon>
        <taxon>Coriobacteriaceae</taxon>
        <taxon>Collinsella</taxon>
    </lineage>
</organism>